<dbReference type="Proteomes" id="UP001596053">
    <property type="component" value="Unassembled WGS sequence"/>
</dbReference>
<sequence>MARAQARLAALGASSRKADEELEYAALRDAVEHYRCITERVAGGSPPAWIGPDAIELGSSRQPRRAS</sequence>
<evidence type="ECO:0000313" key="1">
    <source>
        <dbReference type="EMBL" id="MFC5420438.1"/>
    </source>
</evidence>
<gene>
    <name evidence="1" type="ORF">ACFPOB_12805</name>
</gene>
<proteinExistence type="predicted"/>
<accession>A0ABW0IU84</accession>
<protein>
    <submittedName>
        <fullName evidence="1">Uncharacterized protein</fullName>
    </submittedName>
</protein>
<dbReference type="EMBL" id="JBHSLW010000016">
    <property type="protein sequence ID" value="MFC5420438.1"/>
    <property type="molecule type" value="Genomic_DNA"/>
</dbReference>
<name>A0ABW0IU84_9HYPH</name>
<evidence type="ECO:0000313" key="2">
    <source>
        <dbReference type="Proteomes" id="UP001596053"/>
    </source>
</evidence>
<comment type="caution">
    <text evidence="1">The sequence shown here is derived from an EMBL/GenBank/DDBJ whole genome shotgun (WGS) entry which is preliminary data.</text>
</comment>
<reference evidence="2" key="1">
    <citation type="journal article" date="2019" name="Int. J. Syst. Evol. Microbiol.">
        <title>The Global Catalogue of Microorganisms (GCM) 10K type strain sequencing project: providing services to taxonomists for standard genome sequencing and annotation.</title>
        <authorList>
            <consortium name="The Broad Institute Genomics Platform"/>
            <consortium name="The Broad Institute Genome Sequencing Center for Infectious Disease"/>
            <person name="Wu L."/>
            <person name="Ma J."/>
        </authorList>
    </citation>
    <scope>NUCLEOTIDE SEQUENCE [LARGE SCALE GENOMIC DNA]</scope>
    <source>
        <strain evidence="2">NCAIM B.01391</strain>
    </source>
</reference>
<organism evidence="1 2">
    <name type="scientific">Bosea eneae</name>
    <dbReference type="NCBI Taxonomy" id="151454"/>
    <lineage>
        <taxon>Bacteria</taxon>
        <taxon>Pseudomonadati</taxon>
        <taxon>Pseudomonadota</taxon>
        <taxon>Alphaproteobacteria</taxon>
        <taxon>Hyphomicrobiales</taxon>
        <taxon>Boseaceae</taxon>
        <taxon>Bosea</taxon>
    </lineage>
</organism>
<keyword evidence="2" id="KW-1185">Reference proteome</keyword>